<protein>
    <submittedName>
        <fullName evidence="2">Cyclic-phosphate processing receiver domain-containing protein</fullName>
    </submittedName>
</protein>
<sequence length="47" mass="5172">MGEEVANLYLDDLRDCPPGFVPARSLVEAVRFFHSHEVNLLSLGGSL</sequence>
<evidence type="ECO:0000313" key="3">
    <source>
        <dbReference type="Proteomes" id="UP001589747"/>
    </source>
</evidence>
<proteinExistence type="predicted"/>
<dbReference type="Pfam" id="PF20274">
    <property type="entry name" value="cREC_REC"/>
    <property type="match status" value="1"/>
</dbReference>
<evidence type="ECO:0000313" key="2">
    <source>
        <dbReference type="EMBL" id="MFB9330282.1"/>
    </source>
</evidence>
<dbReference type="EMBL" id="JBHMDO010000047">
    <property type="protein sequence ID" value="MFB9330282.1"/>
    <property type="molecule type" value="Genomic_DNA"/>
</dbReference>
<name>A0ABV5KYH9_9BACL</name>
<organism evidence="2 3">
    <name type="scientific">Paenibacillus aurantiacus</name>
    <dbReference type="NCBI Taxonomy" id="1936118"/>
    <lineage>
        <taxon>Bacteria</taxon>
        <taxon>Bacillati</taxon>
        <taxon>Bacillota</taxon>
        <taxon>Bacilli</taxon>
        <taxon>Bacillales</taxon>
        <taxon>Paenibacillaceae</taxon>
        <taxon>Paenibacillus</taxon>
    </lineage>
</organism>
<dbReference type="InterPro" id="IPR046909">
    <property type="entry name" value="cREC_REC"/>
</dbReference>
<evidence type="ECO:0000259" key="1">
    <source>
        <dbReference type="Pfam" id="PF20274"/>
    </source>
</evidence>
<comment type="caution">
    <text evidence="2">The sequence shown here is derived from an EMBL/GenBank/DDBJ whole genome shotgun (WGS) entry which is preliminary data.</text>
</comment>
<reference evidence="2 3" key="1">
    <citation type="submission" date="2024-09" db="EMBL/GenBank/DDBJ databases">
        <authorList>
            <person name="Sun Q."/>
            <person name="Mori K."/>
        </authorList>
    </citation>
    <scope>NUCLEOTIDE SEQUENCE [LARGE SCALE GENOMIC DNA]</scope>
    <source>
        <strain evidence="2 3">TISTR 2452</strain>
    </source>
</reference>
<dbReference type="RefSeq" id="WP_377501325.1">
    <property type="nucleotide sequence ID" value="NZ_JBHMDO010000047.1"/>
</dbReference>
<accession>A0ABV5KYH9</accession>
<feature type="domain" description="Cyclic-phosphate processing Receiver" evidence="1">
    <location>
        <begin position="7"/>
        <end position="43"/>
    </location>
</feature>
<dbReference type="Proteomes" id="UP001589747">
    <property type="component" value="Unassembled WGS sequence"/>
</dbReference>
<keyword evidence="3" id="KW-1185">Reference proteome</keyword>
<gene>
    <name evidence="2" type="ORF">ACFFSY_30425</name>
</gene>